<evidence type="ECO:0000256" key="4">
    <source>
        <dbReference type="ARBA" id="ARBA00022475"/>
    </source>
</evidence>
<evidence type="ECO:0000256" key="7">
    <source>
        <dbReference type="ARBA" id="ARBA00023136"/>
    </source>
</evidence>
<evidence type="ECO:0000313" key="9">
    <source>
        <dbReference type="EMBL" id="KUG19847.1"/>
    </source>
</evidence>
<evidence type="ECO:0000256" key="5">
    <source>
        <dbReference type="ARBA" id="ARBA00022692"/>
    </source>
</evidence>
<feature type="transmembrane region" description="Helical" evidence="8">
    <location>
        <begin position="143"/>
        <end position="161"/>
    </location>
</feature>
<keyword evidence="6 8" id="KW-1133">Transmembrane helix</keyword>
<comment type="similarity">
    <text evidence="2">Belongs to the binding-protein-dependent transport system permease family. FecCD subfamily.</text>
</comment>
<dbReference type="AlphaFoldDB" id="A0A0W8FG47"/>
<dbReference type="Pfam" id="PF01032">
    <property type="entry name" value="FecCD"/>
    <property type="match status" value="1"/>
</dbReference>
<feature type="transmembrane region" description="Helical" evidence="8">
    <location>
        <begin position="114"/>
        <end position="137"/>
    </location>
</feature>
<accession>A0A0W8FG47</accession>
<comment type="caution">
    <text evidence="9">The sequence shown here is derived from an EMBL/GenBank/DDBJ whole genome shotgun (WGS) entry which is preliminary data.</text>
</comment>
<dbReference type="InterPro" id="IPR037294">
    <property type="entry name" value="ABC_BtuC-like"/>
</dbReference>
<dbReference type="Gene3D" id="1.10.3470.10">
    <property type="entry name" value="ABC transporter involved in vitamin B12 uptake, BtuC"/>
    <property type="match status" value="1"/>
</dbReference>
<feature type="transmembrane region" description="Helical" evidence="8">
    <location>
        <begin position="214"/>
        <end position="234"/>
    </location>
</feature>
<gene>
    <name evidence="9" type="ORF">ASZ90_010424</name>
</gene>
<evidence type="ECO:0000256" key="8">
    <source>
        <dbReference type="SAM" id="Phobius"/>
    </source>
</evidence>
<evidence type="ECO:0000256" key="1">
    <source>
        <dbReference type="ARBA" id="ARBA00004651"/>
    </source>
</evidence>
<dbReference type="GO" id="GO:0033214">
    <property type="term" value="P:siderophore-iron import into cell"/>
    <property type="evidence" value="ECO:0007669"/>
    <property type="project" value="TreeGrafter"/>
</dbReference>
<dbReference type="SUPFAM" id="SSF81345">
    <property type="entry name" value="ABC transporter involved in vitamin B12 uptake, BtuC"/>
    <property type="match status" value="1"/>
</dbReference>
<feature type="transmembrane region" description="Helical" evidence="8">
    <location>
        <begin position="265"/>
        <end position="288"/>
    </location>
</feature>
<proteinExistence type="inferred from homology"/>
<dbReference type="PANTHER" id="PTHR30472:SF25">
    <property type="entry name" value="ABC TRANSPORTER PERMEASE PROTEIN MJ0876-RELATED"/>
    <property type="match status" value="1"/>
</dbReference>
<dbReference type="PANTHER" id="PTHR30472">
    <property type="entry name" value="FERRIC ENTEROBACTIN TRANSPORT SYSTEM PERMEASE PROTEIN"/>
    <property type="match status" value="1"/>
</dbReference>
<evidence type="ECO:0000256" key="2">
    <source>
        <dbReference type="ARBA" id="ARBA00007935"/>
    </source>
</evidence>
<feature type="transmembrane region" description="Helical" evidence="8">
    <location>
        <begin position="24"/>
        <end position="44"/>
    </location>
</feature>
<keyword evidence="7 8" id="KW-0472">Membrane</keyword>
<sequence>MQHEETPGRYRVQLEYQRFIGRKIAFIGGSLLLLIVLIGVAATIGSADISIGDAYAAMLSWAFPEIVEADELAVTIVFGLRLHRILFAVAAGFGLALCGAVMQGILRNPLASPFTLGISSAATFGASLAIVLGLGLLADEHLIIGNAFLFSLLAAFGIYGLARQKGMTAGTMVLAGILLMYLFSAMTSFLQYLGTSEQVYEVVFWTFGSLSRTTWEKLAVVAAIVGVCTPFVIWRSWDINAMCEGDEVAKSLGVTVDRVRTVMMILTSLMTAAIVCFTGTIGFIGLVAPHITRLAIGGDHRFLLPASGIVGAVILLGADCAARTLLPGQVIPVGIMTAFIGIPFFGYLFMRRGRDYW</sequence>
<dbReference type="GO" id="GO:0005886">
    <property type="term" value="C:plasma membrane"/>
    <property type="evidence" value="ECO:0007669"/>
    <property type="project" value="UniProtKB-SubCell"/>
</dbReference>
<evidence type="ECO:0000256" key="3">
    <source>
        <dbReference type="ARBA" id="ARBA00022448"/>
    </source>
</evidence>
<reference evidence="9" key="1">
    <citation type="journal article" date="2015" name="Proc. Natl. Acad. Sci. U.S.A.">
        <title>Networks of energetic and metabolic interactions define dynamics in microbial communities.</title>
        <authorList>
            <person name="Embree M."/>
            <person name="Liu J.K."/>
            <person name="Al-Bassam M.M."/>
            <person name="Zengler K."/>
        </authorList>
    </citation>
    <scope>NUCLEOTIDE SEQUENCE</scope>
</reference>
<dbReference type="EMBL" id="LNQE01001251">
    <property type="protein sequence ID" value="KUG19847.1"/>
    <property type="molecule type" value="Genomic_DNA"/>
</dbReference>
<feature type="transmembrane region" description="Helical" evidence="8">
    <location>
        <begin position="85"/>
        <end position="102"/>
    </location>
</feature>
<keyword evidence="5 8" id="KW-0812">Transmembrane</keyword>
<organism evidence="9">
    <name type="scientific">hydrocarbon metagenome</name>
    <dbReference type="NCBI Taxonomy" id="938273"/>
    <lineage>
        <taxon>unclassified sequences</taxon>
        <taxon>metagenomes</taxon>
        <taxon>ecological metagenomes</taxon>
    </lineage>
</organism>
<comment type="subcellular location">
    <subcellularLocation>
        <location evidence="1">Cell membrane</location>
        <topology evidence="1">Multi-pass membrane protein</topology>
    </subcellularLocation>
</comment>
<feature type="transmembrane region" description="Helical" evidence="8">
    <location>
        <begin position="173"/>
        <end position="194"/>
    </location>
</feature>
<dbReference type="CDD" id="cd06550">
    <property type="entry name" value="TM_ABC_iron-siderophores_like"/>
    <property type="match status" value="1"/>
</dbReference>
<dbReference type="InterPro" id="IPR000522">
    <property type="entry name" value="ABC_transptr_permease_BtuC"/>
</dbReference>
<evidence type="ECO:0000256" key="6">
    <source>
        <dbReference type="ARBA" id="ARBA00022989"/>
    </source>
</evidence>
<protein>
    <submittedName>
        <fullName evidence="9">Iron(Iii) dicitrate transport system permease protein fecd</fullName>
    </submittedName>
</protein>
<dbReference type="FunFam" id="1.10.3470.10:FF:000001">
    <property type="entry name" value="Vitamin B12 ABC transporter permease BtuC"/>
    <property type="match status" value="1"/>
</dbReference>
<keyword evidence="4" id="KW-1003">Cell membrane</keyword>
<dbReference type="GO" id="GO:0022857">
    <property type="term" value="F:transmembrane transporter activity"/>
    <property type="evidence" value="ECO:0007669"/>
    <property type="project" value="InterPro"/>
</dbReference>
<keyword evidence="3" id="KW-0813">Transport</keyword>
<feature type="transmembrane region" description="Helical" evidence="8">
    <location>
        <begin position="300"/>
        <end position="318"/>
    </location>
</feature>
<feature type="transmembrane region" description="Helical" evidence="8">
    <location>
        <begin position="330"/>
        <end position="350"/>
    </location>
</feature>
<name>A0A0W8FG47_9ZZZZ</name>